<feature type="compositionally biased region" description="Polar residues" evidence="2">
    <location>
        <begin position="599"/>
        <end position="616"/>
    </location>
</feature>
<feature type="region of interest" description="Disordered" evidence="2">
    <location>
        <begin position="439"/>
        <end position="458"/>
    </location>
</feature>
<feature type="coiled-coil region" evidence="1">
    <location>
        <begin position="196"/>
        <end position="353"/>
    </location>
</feature>
<evidence type="ECO:0000256" key="1">
    <source>
        <dbReference type="SAM" id="Coils"/>
    </source>
</evidence>
<name>A0ABQ5HHD1_9ASTR</name>
<comment type="caution">
    <text evidence="3">The sequence shown here is derived from an EMBL/GenBank/DDBJ whole genome shotgun (WGS) entry which is preliminary data.</text>
</comment>
<proteinExistence type="predicted"/>
<sequence>MGYQNPIYLKQAQQKQQSLYNGKVLLEKHDPLAVYDSEETLQLAQESRLKMKQLNKEIKPTNYTKINHLSGIFVSQTAKSQEEVYVVNTSKTATVSKSISKPNEEFLDDTTLSVARKFLNEVKSTIVTLQRVVKHRMTLDTHNWSSSAHQEIHKILKEEIFPIINQVDSRLQNFEIQFLKEAAKFVRDFKSLAKEADESLAKHKTLELEIERLLRAVVSQDIMSIVQNPSVVDSSNLQTELDRTKERLENCIIKKENEYAKLWNDWYKKCEECKYDKISYDKAYNDMQQKIERLQAQLGDLKGKSTDTPCVSNTLDPLSQKLENENVELEFQVRNYEKEIAHLKSTYKNLFDSISVTRAQTKTIIDSLQHKLHDTIYENAKLRAQLFDKVSDQKDTNKGMSANTKFAKQSILGKPPSSSRPKPYAVPTLPNSTAFPKVGETNALSNPVTSNSVPSSRESTVVNNERVIAPGIFRINPVKANRVANFVPNKHVKTSVRTKPIIVPQPHDDCVRQYVNGMKSRKKNQSANVSKSANQKKHKAQVWKPKNIGSKERFASPKPSKPRSCLRWSPTGRFFDLQGKIIASSKSESQSDCSKGDNACTSNPQEPINKRFPSSTFSMSGCQKWFDTLLIPLLSEYNLEDKEDHGDNECDT</sequence>
<keyword evidence="4" id="KW-1185">Reference proteome</keyword>
<evidence type="ECO:0000313" key="3">
    <source>
        <dbReference type="EMBL" id="GJT87316.1"/>
    </source>
</evidence>
<dbReference type="EMBL" id="BQNB010019628">
    <property type="protein sequence ID" value="GJT87316.1"/>
    <property type="molecule type" value="Genomic_DNA"/>
</dbReference>
<keyword evidence="1" id="KW-0175">Coiled coil</keyword>
<reference evidence="3" key="1">
    <citation type="journal article" date="2022" name="Int. J. Mol. Sci.">
        <title>Draft Genome of Tanacetum Coccineum: Genomic Comparison of Closely Related Tanacetum-Family Plants.</title>
        <authorList>
            <person name="Yamashiro T."/>
            <person name="Shiraishi A."/>
            <person name="Nakayama K."/>
            <person name="Satake H."/>
        </authorList>
    </citation>
    <scope>NUCLEOTIDE SEQUENCE</scope>
</reference>
<protein>
    <submittedName>
        <fullName evidence="3">Uncharacterized protein</fullName>
    </submittedName>
</protein>
<reference evidence="3" key="2">
    <citation type="submission" date="2022-01" db="EMBL/GenBank/DDBJ databases">
        <authorList>
            <person name="Yamashiro T."/>
            <person name="Shiraishi A."/>
            <person name="Satake H."/>
            <person name="Nakayama K."/>
        </authorList>
    </citation>
    <scope>NUCLEOTIDE SEQUENCE</scope>
</reference>
<gene>
    <name evidence="3" type="ORF">Tco_1069033</name>
</gene>
<evidence type="ECO:0000313" key="4">
    <source>
        <dbReference type="Proteomes" id="UP001151760"/>
    </source>
</evidence>
<feature type="region of interest" description="Disordered" evidence="2">
    <location>
        <begin position="519"/>
        <end position="565"/>
    </location>
</feature>
<evidence type="ECO:0000256" key="2">
    <source>
        <dbReference type="SAM" id="MobiDB-lite"/>
    </source>
</evidence>
<dbReference type="Proteomes" id="UP001151760">
    <property type="component" value="Unassembled WGS sequence"/>
</dbReference>
<accession>A0ABQ5HHD1</accession>
<organism evidence="3 4">
    <name type="scientific">Tanacetum coccineum</name>
    <dbReference type="NCBI Taxonomy" id="301880"/>
    <lineage>
        <taxon>Eukaryota</taxon>
        <taxon>Viridiplantae</taxon>
        <taxon>Streptophyta</taxon>
        <taxon>Embryophyta</taxon>
        <taxon>Tracheophyta</taxon>
        <taxon>Spermatophyta</taxon>
        <taxon>Magnoliopsida</taxon>
        <taxon>eudicotyledons</taxon>
        <taxon>Gunneridae</taxon>
        <taxon>Pentapetalae</taxon>
        <taxon>asterids</taxon>
        <taxon>campanulids</taxon>
        <taxon>Asterales</taxon>
        <taxon>Asteraceae</taxon>
        <taxon>Asteroideae</taxon>
        <taxon>Anthemideae</taxon>
        <taxon>Anthemidinae</taxon>
        <taxon>Tanacetum</taxon>
    </lineage>
</organism>
<feature type="compositionally biased region" description="Low complexity" evidence="2">
    <location>
        <begin position="445"/>
        <end position="456"/>
    </location>
</feature>
<feature type="region of interest" description="Disordered" evidence="2">
    <location>
        <begin position="586"/>
        <end position="616"/>
    </location>
</feature>